<comment type="caution">
    <text evidence="1">The sequence shown here is derived from an EMBL/GenBank/DDBJ whole genome shotgun (WGS) entry which is preliminary data.</text>
</comment>
<reference evidence="1" key="2">
    <citation type="submission" date="2021-04" db="EMBL/GenBank/DDBJ databases">
        <authorList>
            <person name="Gilroy R."/>
        </authorList>
    </citation>
    <scope>NUCLEOTIDE SEQUENCE</scope>
    <source>
        <strain evidence="1">Gambia16-554</strain>
    </source>
</reference>
<gene>
    <name evidence="1" type="ORF">IAC04_05855</name>
</gene>
<dbReference type="Proteomes" id="UP000824115">
    <property type="component" value="Unassembled WGS sequence"/>
</dbReference>
<protein>
    <submittedName>
        <fullName evidence="1">Nucleotidyltransferase substrate binding protein</fullName>
    </submittedName>
</protein>
<evidence type="ECO:0000313" key="1">
    <source>
        <dbReference type="EMBL" id="HIZ85995.1"/>
    </source>
</evidence>
<proteinExistence type="predicted"/>
<dbReference type="AlphaFoldDB" id="A0A9D2GRA6"/>
<dbReference type="Pfam" id="PF08780">
    <property type="entry name" value="NTase_sub_bind"/>
    <property type="match status" value="1"/>
</dbReference>
<evidence type="ECO:0000313" key="2">
    <source>
        <dbReference type="Proteomes" id="UP000824115"/>
    </source>
</evidence>
<name>A0A9D2GRA6_9BACT</name>
<dbReference type="NCBIfam" id="TIGR01987">
    <property type="entry name" value="HI0074"/>
    <property type="match status" value="1"/>
</dbReference>
<dbReference type="Gene3D" id="1.20.120.330">
    <property type="entry name" value="Nucleotidyltransferases domain 2"/>
    <property type="match status" value="1"/>
</dbReference>
<sequence length="150" mass="18018">MSEDIRWEQRFNNYRKALGRLSQAVDIVQRQMEWDEDVDDLIKEGLIQRFEYTHELAWKVMKDYAEYQGYTDIKGSRDAFRRALETGLISDSRWMESIIDRNQTSHLYDDDISGNIYLSILNVYFPLFQDFEKRMSLLLSKEHDTEPTLF</sequence>
<dbReference type="InterPro" id="IPR010235">
    <property type="entry name" value="HepT"/>
</dbReference>
<organism evidence="1 2">
    <name type="scientific">Candidatus Coprenecus stercoravium</name>
    <dbReference type="NCBI Taxonomy" id="2840735"/>
    <lineage>
        <taxon>Bacteria</taxon>
        <taxon>Pseudomonadati</taxon>
        <taxon>Bacteroidota</taxon>
        <taxon>Bacteroidia</taxon>
        <taxon>Bacteroidales</taxon>
        <taxon>Rikenellaceae</taxon>
        <taxon>Rikenellaceae incertae sedis</taxon>
        <taxon>Candidatus Coprenecus</taxon>
    </lineage>
</organism>
<dbReference type="SUPFAM" id="SSF81593">
    <property type="entry name" value="Nucleotidyltransferase substrate binding subunit/domain"/>
    <property type="match status" value="1"/>
</dbReference>
<dbReference type="EMBL" id="DXAW01000100">
    <property type="protein sequence ID" value="HIZ85995.1"/>
    <property type="molecule type" value="Genomic_DNA"/>
</dbReference>
<accession>A0A9D2GRA6</accession>
<reference evidence="1" key="1">
    <citation type="journal article" date="2021" name="PeerJ">
        <title>Extensive microbial diversity within the chicken gut microbiome revealed by metagenomics and culture.</title>
        <authorList>
            <person name="Gilroy R."/>
            <person name="Ravi A."/>
            <person name="Getino M."/>
            <person name="Pursley I."/>
            <person name="Horton D.L."/>
            <person name="Alikhan N.F."/>
            <person name="Baker D."/>
            <person name="Gharbi K."/>
            <person name="Hall N."/>
            <person name="Watson M."/>
            <person name="Adriaenssens E.M."/>
            <person name="Foster-Nyarko E."/>
            <person name="Jarju S."/>
            <person name="Secka A."/>
            <person name="Antonio M."/>
            <person name="Oren A."/>
            <person name="Chaudhuri R.R."/>
            <person name="La Ragione R."/>
            <person name="Hildebrand F."/>
            <person name="Pallen M.J."/>
        </authorList>
    </citation>
    <scope>NUCLEOTIDE SEQUENCE</scope>
    <source>
        <strain evidence="1">Gambia16-554</strain>
    </source>
</reference>